<dbReference type="Pfam" id="PF03472">
    <property type="entry name" value="Autoind_bind"/>
    <property type="match status" value="1"/>
</dbReference>
<dbReference type="InterPro" id="IPR036388">
    <property type="entry name" value="WH-like_DNA-bd_sf"/>
</dbReference>
<reference evidence="5 6" key="1">
    <citation type="submission" date="2019-03" db="EMBL/GenBank/DDBJ databases">
        <title>Rhizobium sp. nov., an bacterium isolated from biocrust in Mu Us Desert.</title>
        <authorList>
            <person name="Lixiong L."/>
        </authorList>
    </citation>
    <scope>NUCLEOTIDE SEQUENCE [LARGE SCALE GENOMIC DNA]</scope>
    <source>
        <strain evidence="5 6">SPY-1</strain>
    </source>
</reference>
<dbReference type="EMBL" id="SMTL01000002">
    <property type="protein sequence ID" value="TDK37500.1"/>
    <property type="molecule type" value="Genomic_DNA"/>
</dbReference>
<dbReference type="PANTHER" id="PTHR44688:SF16">
    <property type="entry name" value="DNA-BINDING TRANSCRIPTIONAL ACTIVATOR DEVR_DOSR"/>
    <property type="match status" value="1"/>
</dbReference>
<dbReference type="PROSITE" id="PS50043">
    <property type="entry name" value="HTH_LUXR_2"/>
    <property type="match status" value="1"/>
</dbReference>
<evidence type="ECO:0000313" key="5">
    <source>
        <dbReference type="EMBL" id="TDK37500.1"/>
    </source>
</evidence>
<gene>
    <name evidence="5" type="ORF">E2F50_11660</name>
</gene>
<protein>
    <submittedName>
        <fullName evidence="5">LuxR family transcriptional regulator</fullName>
    </submittedName>
</protein>
<dbReference type="SUPFAM" id="SSF75516">
    <property type="entry name" value="Pheromone-binding domain of LuxR-like quorum-sensing transcription factors"/>
    <property type="match status" value="1"/>
</dbReference>
<evidence type="ECO:0000256" key="2">
    <source>
        <dbReference type="ARBA" id="ARBA00023125"/>
    </source>
</evidence>
<dbReference type="Proteomes" id="UP000295238">
    <property type="component" value="Unassembled WGS sequence"/>
</dbReference>
<keyword evidence="2" id="KW-0238">DNA-binding</keyword>
<evidence type="ECO:0000259" key="4">
    <source>
        <dbReference type="PROSITE" id="PS50043"/>
    </source>
</evidence>
<dbReference type="GO" id="GO:0006355">
    <property type="term" value="P:regulation of DNA-templated transcription"/>
    <property type="evidence" value="ECO:0007669"/>
    <property type="project" value="InterPro"/>
</dbReference>
<accession>A0A4R5UKS5</accession>
<dbReference type="RefSeq" id="WP_133316269.1">
    <property type="nucleotide sequence ID" value="NZ_SMTL01000002.1"/>
</dbReference>
<dbReference type="AlphaFoldDB" id="A0A4R5UKS5"/>
<evidence type="ECO:0000256" key="1">
    <source>
        <dbReference type="ARBA" id="ARBA00023015"/>
    </source>
</evidence>
<dbReference type="OrthoDB" id="8113315at2"/>
<dbReference type="SUPFAM" id="SSF46894">
    <property type="entry name" value="C-terminal effector domain of the bipartite response regulators"/>
    <property type="match status" value="1"/>
</dbReference>
<dbReference type="GO" id="GO:0003677">
    <property type="term" value="F:DNA binding"/>
    <property type="evidence" value="ECO:0007669"/>
    <property type="project" value="UniProtKB-KW"/>
</dbReference>
<dbReference type="InterPro" id="IPR036693">
    <property type="entry name" value="TF_LuxR_autoind-bd_dom_sf"/>
</dbReference>
<dbReference type="InterPro" id="IPR016032">
    <property type="entry name" value="Sig_transdc_resp-reg_C-effctor"/>
</dbReference>
<dbReference type="Pfam" id="PF00196">
    <property type="entry name" value="GerE"/>
    <property type="match status" value="1"/>
</dbReference>
<keyword evidence="1" id="KW-0805">Transcription regulation</keyword>
<dbReference type="Gene3D" id="1.10.10.10">
    <property type="entry name" value="Winged helix-like DNA-binding domain superfamily/Winged helix DNA-binding domain"/>
    <property type="match status" value="1"/>
</dbReference>
<feature type="domain" description="HTH luxR-type" evidence="4">
    <location>
        <begin position="175"/>
        <end position="240"/>
    </location>
</feature>
<dbReference type="SMART" id="SM00421">
    <property type="entry name" value="HTH_LUXR"/>
    <property type="match status" value="1"/>
</dbReference>
<evidence type="ECO:0000313" key="6">
    <source>
        <dbReference type="Proteomes" id="UP000295238"/>
    </source>
</evidence>
<dbReference type="CDD" id="cd06170">
    <property type="entry name" value="LuxR_C_like"/>
    <property type="match status" value="1"/>
</dbReference>
<proteinExistence type="predicted"/>
<comment type="caution">
    <text evidence="5">The sequence shown here is derived from an EMBL/GenBank/DDBJ whole genome shotgun (WGS) entry which is preliminary data.</text>
</comment>
<dbReference type="Gene3D" id="3.30.450.80">
    <property type="entry name" value="Transcription factor LuxR-like, autoinducer-binding domain"/>
    <property type="match status" value="1"/>
</dbReference>
<dbReference type="PROSITE" id="PS00622">
    <property type="entry name" value="HTH_LUXR_1"/>
    <property type="match status" value="1"/>
</dbReference>
<evidence type="ECO:0000256" key="3">
    <source>
        <dbReference type="ARBA" id="ARBA00023163"/>
    </source>
</evidence>
<dbReference type="PANTHER" id="PTHR44688">
    <property type="entry name" value="DNA-BINDING TRANSCRIPTIONAL ACTIVATOR DEVR_DOSR"/>
    <property type="match status" value="1"/>
</dbReference>
<keyword evidence="3" id="KW-0804">Transcription</keyword>
<dbReference type="InterPro" id="IPR005143">
    <property type="entry name" value="TF_LuxR_autoind-bd_dom"/>
</dbReference>
<name>A0A4R5UKS5_9HYPH</name>
<keyword evidence="6" id="KW-1185">Reference proteome</keyword>
<organism evidence="5 6">
    <name type="scientific">Rhizobium deserti</name>
    <dbReference type="NCBI Taxonomy" id="2547961"/>
    <lineage>
        <taxon>Bacteria</taxon>
        <taxon>Pseudomonadati</taxon>
        <taxon>Pseudomonadota</taxon>
        <taxon>Alphaproteobacteria</taxon>
        <taxon>Hyphomicrobiales</taxon>
        <taxon>Rhizobiaceae</taxon>
        <taxon>Rhizobium/Agrobacterium group</taxon>
        <taxon>Rhizobium</taxon>
    </lineage>
</organism>
<dbReference type="InterPro" id="IPR000792">
    <property type="entry name" value="Tscrpt_reg_LuxR_C"/>
</dbReference>
<sequence length="243" mass="27357">MSKTEKAADIPIFDGDPSEIAGLGTQFDVIRFMKRLAQAYDCRNFMVLYLPATTSRELSSNTIITNWPAEMMSLFDREGLMQTSLVLRRLRDSTTPFSFDLDTLSTDRVKPQVRDLFTRFGIIRGAYFPVHDVSGVRGAVALTGSGRSFSHQQMMELMYISIHVFQRLAEIRNLDIRPADLLTDRETDCLTWTAAGKTSAEIADILGLSEHTINHYLNRAAKKMDSVNRTQAVAKALRMGLIK</sequence>
<dbReference type="PRINTS" id="PR00038">
    <property type="entry name" value="HTHLUXR"/>
</dbReference>